<keyword evidence="3" id="KW-0418">Kinase</keyword>
<evidence type="ECO:0000313" key="4">
    <source>
        <dbReference type="Proteomes" id="UP001439008"/>
    </source>
</evidence>
<dbReference type="Proteomes" id="UP001439008">
    <property type="component" value="Unassembled WGS sequence"/>
</dbReference>
<dbReference type="Gene3D" id="1.25.40.430">
    <property type="match status" value="1"/>
</dbReference>
<dbReference type="EMBL" id="JBDODL010000710">
    <property type="protein sequence ID" value="MES1920506.1"/>
    <property type="molecule type" value="Genomic_DNA"/>
</dbReference>
<dbReference type="EC" id="2.7.11.1" evidence="3"/>
<evidence type="ECO:0000259" key="2">
    <source>
        <dbReference type="PROSITE" id="PS51489"/>
    </source>
</evidence>
<protein>
    <submittedName>
        <fullName evidence="3">Protein kinase</fullName>
        <ecNumber evidence="3">2.7.11.1</ecNumber>
    </submittedName>
</protein>
<comment type="caution">
    <text evidence="3">The sequence shown here is derived from an EMBL/GenBank/DDBJ whole genome shotgun (WGS) entry which is preliminary data.</text>
</comment>
<feature type="region of interest" description="Disordered" evidence="1">
    <location>
        <begin position="356"/>
        <end position="387"/>
    </location>
</feature>
<feature type="compositionally biased region" description="Polar residues" evidence="1">
    <location>
        <begin position="372"/>
        <end position="382"/>
    </location>
</feature>
<accession>A0ABV2ALG7</accession>
<sequence>MEDFSPKDDKLINFEQKIKGKSNLQKLKLWKTFLRKEKDKEKYICFLEKCLNSLIDAKDLKNDATFLNLWIEYTIALPSQAALKIFRILKHRKIGIANSMFYLVWAAQFLRSKKRKQAIKILKLGMDLKATPFNALKTRYKQLTKKSKKTKTLNEIYKELESSYSSEIDDILTKPIKENDILSNSKKSLSCEKYLDKNNPLTETPVPNSGKSKSKGKIFDKFQIWKNCLDWSISQNDKNFESLAKKCVDDFCPKITKNKDNFEQFSNLLKNYVSEIPPFYSKILLSLLQHQNAKNGCCNNKRDENNKKDVLNAKSISELCEELEDSYSSAIIDENLANTQNFDNEETFENNKENLTNRQNFDNEETFENNKENLTNRQNFGDKQNFDEKNIETFTESSGKSNNLDKTEKLNFNKNSIENVDTLSMPTKTLSYNIYNENSLIKTPIPKKLFEAKFGKNKIKFGQNSDTFVIKRNQFLQSTKIAKKKKIFEKSNN</sequence>
<evidence type="ECO:0000256" key="1">
    <source>
        <dbReference type="SAM" id="MobiDB-lite"/>
    </source>
</evidence>
<keyword evidence="4" id="KW-1185">Reference proteome</keyword>
<name>A0ABV2ALG7_9EUKA</name>
<dbReference type="PANTHER" id="PTHR14030">
    <property type="entry name" value="MITOTIC CHECKPOINT SERINE/THREONINE-PROTEIN KINASE BUB1"/>
    <property type="match status" value="1"/>
</dbReference>
<gene>
    <name evidence="3" type="primary">BUB1</name>
    <name evidence="3" type="ORF">MHBO_002171</name>
</gene>
<dbReference type="Pfam" id="PF08311">
    <property type="entry name" value="Mad3_BUB1_I"/>
    <property type="match status" value="1"/>
</dbReference>
<dbReference type="PROSITE" id="PS51489">
    <property type="entry name" value="BUB1_N"/>
    <property type="match status" value="1"/>
</dbReference>
<evidence type="ECO:0000313" key="3">
    <source>
        <dbReference type="EMBL" id="MES1920506.1"/>
    </source>
</evidence>
<keyword evidence="3" id="KW-0808">Transferase</keyword>
<dbReference type="InterPro" id="IPR013212">
    <property type="entry name" value="Mad3/Bub1_I"/>
</dbReference>
<organism evidence="3 4">
    <name type="scientific">Bonamia ostreae</name>
    <dbReference type="NCBI Taxonomy" id="126728"/>
    <lineage>
        <taxon>Eukaryota</taxon>
        <taxon>Sar</taxon>
        <taxon>Rhizaria</taxon>
        <taxon>Endomyxa</taxon>
        <taxon>Ascetosporea</taxon>
        <taxon>Haplosporida</taxon>
        <taxon>Bonamia</taxon>
    </lineage>
</organism>
<dbReference type="GO" id="GO:0004674">
    <property type="term" value="F:protein serine/threonine kinase activity"/>
    <property type="evidence" value="ECO:0007669"/>
    <property type="project" value="UniProtKB-EC"/>
</dbReference>
<feature type="domain" description="BUB1 N-terminal" evidence="2">
    <location>
        <begin position="1"/>
        <end position="166"/>
    </location>
</feature>
<dbReference type="SMART" id="SM00777">
    <property type="entry name" value="Mad3_BUB1_I"/>
    <property type="match status" value="1"/>
</dbReference>
<dbReference type="PANTHER" id="PTHR14030:SF4">
    <property type="entry name" value="BUB1 KINASE, ISOFORM A-RELATED"/>
    <property type="match status" value="1"/>
</dbReference>
<dbReference type="InterPro" id="IPR015661">
    <property type="entry name" value="Bub1/Mad3"/>
</dbReference>
<reference evidence="3 4" key="1">
    <citation type="journal article" date="2024" name="BMC Biol.">
        <title>Comparative genomics of Ascetosporea gives new insight into the evolutionary basis for animal parasitism in Rhizaria.</title>
        <authorList>
            <person name="Hiltunen Thoren M."/>
            <person name="Onut-Brannstrom I."/>
            <person name="Alfjorden A."/>
            <person name="Peckova H."/>
            <person name="Swords F."/>
            <person name="Hooper C."/>
            <person name="Holzer A.S."/>
            <person name="Bass D."/>
            <person name="Burki F."/>
        </authorList>
    </citation>
    <scope>NUCLEOTIDE SEQUENCE [LARGE SCALE GENOMIC DNA]</scope>
    <source>
        <strain evidence="3">20-A016</strain>
    </source>
</reference>
<proteinExistence type="predicted"/>